<gene>
    <name evidence="1" type="ORF">A2961_01975</name>
</gene>
<evidence type="ECO:0000313" key="1">
    <source>
        <dbReference type="EMBL" id="OGM63297.1"/>
    </source>
</evidence>
<dbReference type="STRING" id="1802519.A2961_01975"/>
<dbReference type="EMBL" id="MGHF01000018">
    <property type="protein sequence ID" value="OGM63297.1"/>
    <property type="molecule type" value="Genomic_DNA"/>
</dbReference>
<organism evidence="1 2">
    <name type="scientific">Candidatus Woesebacteria bacterium RIFCSPLOWO2_01_FULL_39_21</name>
    <dbReference type="NCBI Taxonomy" id="1802519"/>
    <lineage>
        <taxon>Bacteria</taxon>
        <taxon>Candidatus Woeseibacteriota</taxon>
    </lineage>
</organism>
<protein>
    <submittedName>
        <fullName evidence="1">Uncharacterized protein</fullName>
    </submittedName>
</protein>
<evidence type="ECO:0000313" key="2">
    <source>
        <dbReference type="Proteomes" id="UP000177082"/>
    </source>
</evidence>
<proteinExistence type="predicted"/>
<reference evidence="1 2" key="1">
    <citation type="journal article" date="2016" name="Nat. Commun.">
        <title>Thousands of microbial genomes shed light on interconnected biogeochemical processes in an aquifer system.</title>
        <authorList>
            <person name="Anantharaman K."/>
            <person name="Brown C.T."/>
            <person name="Hug L.A."/>
            <person name="Sharon I."/>
            <person name="Castelle C.J."/>
            <person name="Probst A.J."/>
            <person name="Thomas B.C."/>
            <person name="Singh A."/>
            <person name="Wilkins M.J."/>
            <person name="Karaoz U."/>
            <person name="Brodie E.L."/>
            <person name="Williams K.H."/>
            <person name="Hubbard S.S."/>
            <person name="Banfield J.F."/>
        </authorList>
    </citation>
    <scope>NUCLEOTIDE SEQUENCE [LARGE SCALE GENOMIC DNA]</scope>
</reference>
<dbReference type="AlphaFoldDB" id="A0A1F8BGW1"/>
<accession>A0A1F8BGW1</accession>
<dbReference type="Proteomes" id="UP000177082">
    <property type="component" value="Unassembled WGS sequence"/>
</dbReference>
<comment type="caution">
    <text evidence="1">The sequence shown here is derived from an EMBL/GenBank/DDBJ whole genome shotgun (WGS) entry which is preliminary data.</text>
</comment>
<name>A0A1F8BGW1_9BACT</name>
<sequence>MEEYSSQIKVNLDKSTKNKLRLYTSIFSEYYSRLMTDPKKAEYYLAQKMGVLDNYFHLYFIALASELKKSGKVEASSIMENKAKLFLENLKSFQNSHITDFVEETSKAASKILINSHSKSLIIKLKQLLNTIFHWLS</sequence>